<name>A0A0F9DQ23_9ZZZZ</name>
<dbReference type="EMBL" id="LAZR01030681">
    <property type="protein sequence ID" value="KKL55876.1"/>
    <property type="molecule type" value="Genomic_DNA"/>
</dbReference>
<dbReference type="PROSITE" id="PS51257">
    <property type="entry name" value="PROKAR_LIPOPROTEIN"/>
    <property type="match status" value="1"/>
</dbReference>
<reference evidence="1" key="1">
    <citation type="journal article" date="2015" name="Nature">
        <title>Complex archaea that bridge the gap between prokaryotes and eukaryotes.</title>
        <authorList>
            <person name="Spang A."/>
            <person name="Saw J.H."/>
            <person name="Jorgensen S.L."/>
            <person name="Zaremba-Niedzwiedzka K."/>
            <person name="Martijn J."/>
            <person name="Lind A.E."/>
            <person name="van Eijk R."/>
            <person name="Schleper C."/>
            <person name="Guy L."/>
            <person name="Ettema T.J."/>
        </authorList>
    </citation>
    <scope>NUCLEOTIDE SEQUENCE</scope>
</reference>
<organism evidence="1">
    <name type="scientific">marine sediment metagenome</name>
    <dbReference type="NCBI Taxonomy" id="412755"/>
    <lineage>
        <taxon>unclassified sequences</taxon>
        <taxon>metagenomes</taxon>
        <taxon>ecological metagenomes</taxon>
    </lineage>
</organism>
<gene>
    <name evidence="1" type="ORF">LCGC14_2251030</name>
</gene>
<evidence type="ECO:0000313" key="1">
    <source>
        <dbReference type="EMBL" id="KKL55876.1"/>
    </source>
</evidence>
<comment type="caution">
    <text evidence="1">The sequence shown here is derived from an EMBL/GenBank/DDBJ whole genome shotgun (WGS) entry which is preliminary data.</text>
</comment>
<proteinExistence type="predicted"/>
<dbReference type="AlphaFoldDB" id="A0A0F9DQ23"/>
<protein>
    <submittedName>
        <fullName evidence="1">Uncharacterized protein</fullName>
    </submittedName>
</protein>
<accession>A0A0F9DQ23</accession>
<sequence>MKKKMIYLGLLLFACAILYAETGDESATLTSSVERRNLEPLIKPVWEHVITWTYDLDDAGAETQAININGILLKVVIDIPITTTNGTTSQVLIKDNGDHTIFDSGEQAENATYVFSLYEPLSGTIDISIEPSAAAGTNGSTPVVTIRGI</sequence>